<keyword evidence="3" id="KW-0695">RNA-directed DNA polymerase</keyword>
<comment type="similarity">
    <text evidence="1">Belongs to the bacterial reverse transcriptase family.</text>
</comment>
<dbReference type="CDD" id="cd01646">
    <property type="entry name" value="RT_Bac_retron_I"/>
    <property type="match status" value="1"/>
</dbReference>
<dbReference type="SUPFAM" id="SSF56672">
    <property type="entry name" value="DNA/RNA polymerases"/>
    <property type="match status" value="1"/>
</dbReference>
<dbReference type="GO" id="GO:0003964">
    <property type="term" value="F:RNA-directed DNA polymerase activity"/>
    <property type="evidence" value="ECO:0007669"/>
    <property type="project" value="UniProtKB-KW"/>
</dbReference>
<gene>
    <name evidence="3" type="ORF">QCD61_01400</name>
</gene>
<dbReference type="NCBIfam" id="NF041747">
    <property type="entry name" value="Drt3a"/>
    <property type="match status" value="1"/>
</dbReference>
<dbReference type="PANTHER" id="PTHR34047:SF8">
    <property type="entry name" value="PROTEIN YKFC"/>
    <property type="match status" value="1"/>
</dbReference>
<accession>A0ABY8PEV7</accession>
<dbReference type="PROSITE" id="PS50878">
    <property type="entry name" value="RT_POL"/>
    <property type="match status" value="1"/>
</dbReference>
<name>A0ABY8PEV7_9PSED</name>
<keyword evidence="3" id="KW-0548">Nucleotidyltransferase</keyword>
<reference evidence="3 4" key="1">
    <citation type="journal article" date="2012" name="Appl. Soil Ecol.">
        <title>Isolation and characterization of new plant growth-promoting bacterial endophytes.</title>
        <authorList>
            <person name="Rashid S."/>
            <person name="Charles T.C."/>
            <person name="Glick B.R."/>
        </authorList>
    </citation>
    <scope>NUCLEOTIDE SEQUENCE [LARGE SCALE GENOMIC DNA]</scope>
    <source>
        <strain evidence="3 4">YsS1</strain>
    </source>
</reference>
<feature type="domain" description="Reverse transcriptase" evidence="2">
    <location>
        <begin position="1"/>
        <end position="292"/>
    </location>
</feature>
<dbReference type="EMBL" id="CP123771">
    <property type="protein sequence ID" value="WGO93760.1"/>
    <property type="molecule type" value="Genomic_DNA"/>
</dbReference>
<keyword evidence="4" id="KW-1185">Reference proteome</keyword>
<proteinExistence type="inferred from homology"/>
<dbReference type="PANTHER" id="PTHR34047">
    <property type="entry name" value="NUCLEAR INTRON MATURASE 1, MITOCHONDRIAL-RELATED"/>
    <property type="match status" value="1"/>
</dbReference>
<dbReference type="InterPro" id="IPR043502">
    <property type="entry name" value="DNA/RNA_pol_sf"/>
</dbReference>
<evidence type="ECO:0000259" key="2">
    <source>
        <dbReference type="PROSITE" id="PS50878"/>
    </source>
</evidence>
<dbReference type="Pfam" id="PF00078">
    <property type="entry name" value="RVT_1"/>
    <property type="match status" value="1"/>
</dbReference>
<keyword evidence="3" id="KW-0808">Transferase</keyword>
<dbReference type="Proteomes" id="UP001227386">
    <property type="component" value="Chromosome"/>
</dbReference>
<dbReference type="RefSeq" id="WP_280944612.1">
    <property type="nucleotide sequence ID" value="NZ_CP123771.1"/>
</dbReference>
<organism evidence="3 4">
    <name type="scientific">Pseudomonas viciae</name>
    <dbReference type="NCBI Taxonomy" id="2505979"/>
    <lineage>
        <taxon>Bacteria</taxon>
        <taxon>Pseudomonadati</taxon>
        <taxon>Pseudomonadota</taxon>
        <taxon>Gammaproteobacteria</taxon>
        <taxon>Pseudomonadales</taxon>
        <taxon>Pseudomonadaceae</taxon>
        <taxon>Pseudomonas</taxon>
    </lineage>
</organism>
<sequence length="444" mass="51008">MNSPTQDFTAKNLNWMRKRRKQFGLTPDHNDHLETNDEWSKYLISLELRIAQNQMNFIKLSTFVTKKNKKKRTTVRTKSLDEALTLRKINDNLRRAYHIKSPSRDNIVKLVIQALRDPSPKTVYRLDIRSCFESIHRTSLMNKIARDGHVSFQTLQLLDNFFSHAYSIKPELKKSGLPRGVIITSTLAEIYLNQLDLELRNIPGVYLAVRYVDDIVIFATCGEVTLKREVQSCLSKYRLKTNESKSNIFSIKCTCSDICGHPEKCPCERSCKCAKSDSSLVSPAPEYLGYKILIGKRNDEKENKITLLLSDSKISKLKQKIFLSLQDFKSNKNINLLKNRLSYLTGNQLLPSDPSRRGLYTGLAYTHSLYSHDDSQEATSSNSLSALDTFFSNLARPALRRLGISKEETNAITKYSFVSGFIKRRRTKFSARDVIEITRCWNHV</sequence>
<dbReference type="InterPro" id="IPR051083">
    <property type="entry name" value="GrpII_Intron_Splice-Mob/Def"/>
</dbReference>
<evidence type="ECO:0000256" key="1">
    <source>
        <dbReference type="ARBA" id="ARBA00034120"/>
    </source>
</evidence>
<evidence type="ECO:0000313" key="4">
    <source>
        <dbReference type="Proteomes" id="UP001227386"/>
    </source>
</evidence>
<evidence type="ECO:0000313" key="3">
    <source>
        <dbReference type="EMBL" id="WGO93760.1"/>
    </source>
</evidence>
<dbReference type="InterPro" id="IPR000477">
    <property type="entry name" value="RT_dom"/>
</dbReference>
<protein>
    <submittedName>
        <fullName evidence="3">RNA-directed DNA polymerase</fullName>
    </submittedName>
</protein>